<sequence>MMLQDLPISALVNIISFLPQNDTLTLCHTSKFLHTIASQKLYRNIAIQRTPVLRTNKWYIDSTYTYITTPRNPTSKEAADYVLMLKLERLLESLNLKVNKGEKSVYADSVHNFMLFNGSFHDFENGLAILNQLIVTLKQNCENMERFHNSQDGLIHVDFHNLTHDTIYVDPEHENTTYIPNDKESLTIQAYQGKFELDNVESLASLKELVIFDEELASLRIFGKISAISPTLRLANLQKLSLCHIHDLHDHTDELRPLNSHLLLDLITLEQITELELTIGCTVPECPCLGAFVDELTPHLKSLRKISLNEKTVHKDHYHTENWDVAILRMLINMPCVSKLTSLTINHDTPKYGSIENGVDGNYFRRRRLYESVFSKFTSLQTFVSNTMLLTASCYELLTSDLLWNGCECKYCLKYLPYLDEYLMNHGIKHDYTSDKFHDMLSPKLFHIIGIELLHRVPALGELSTLDYWKFSPCDATWGFHGYDQITCYEDYECKFNDSWFHPSVVCVSHFFRDILRYCKKDLPQLRTVALSNVYFNIDLANEGEVQCIYDNEQ</sequence>
<reference evidence="2" key="1">
    <citation type="journal article" date="2021" name="Open Biol.">
        <title>Shared evolutionary footprints suggest mitochondrial oxidative damage underlies multiple complex I losses in fungi.</title>
        <authorList>
            <person name="Schikora-Tamarit M.A."/>
            <person name="Marcet-Houben M."/>
            <person name="Nosek J."/>
            <person name="Gabaldon T."/>
        </authorList>
    </citation>
    <scope>NUCLEOTIDE SEQUENCE</scope>
    <source>
        <strain evidence="2">CBS2887</strain>
    </source>
</reference>
<dbReference type="InterPro" id="IPR001810">
    <property type="entry name" value="F-box_dom"/>
</dbReference>
<proteinExistence type="predicted"/>
<dbReference type="EMBL" id="JAEUBG010001526">
    <property type="protein sequence ID" value="KAH3686244.1"/>
    <property type="molecule type" value="Genomic_DNA"/>
</dbReference>
<gene>
    <name evidence="2" type="ORF">WICPIJ_002780</name>
</gene>
<organism evidence="2 3">
    <name type="scientific">Wickerhamomyces pijperi</name>
    <name type="common">Yeast</name>
    <name type="synonym">Pichia pijperi</name>
    <dbReference type="NCBI Taxonomy" id="599730"/>
    <lineage>
        <taxon>Eukaryota</taxon>
        <taxon>Fungi</taxon>
        <taxon>Dikarya</taxon>
        <taxon>Ascomycota</taxon>
        <taxon>Saccharomycotina</taxon>
        <taxon>Saccharomycetes</taxon>
        <taxon>Phaffomycetales</taxon>
        <taxon>Wickerhamomycetaceae</taxon>
        <taxon>Wickerhamomyces</taxon>
    </lineage>
</organism>
<evidence type="ECO:0000313" key="2">
    <source>
        <dbReference type="EMBL" id="KAH3686244.1"/>
    </source>
</evidence>
<accession>A0A9P8QB64</accession>
<name>A0A9P8QB64_WICPI</name>
<dbReference type="PROSITE" id="PS50181">
    <property type="entry name" value="FBOX"/>
    <property type="match status" value="1"/>
</dbReference>
<dbReference type="InterPro" id="IPR036047">
    <property type="entry name" value="F-box-like_dom_sf"/>
</dbReference>
<evidence type="ECO:0000313" key="3">
    <source>
        <dbReference type="Proteomes" id="UP000774326"/>
    </source>
</evidence>
<dbReference type="Proteomes" id="UP000774326">
    <property type="component" value="Unassembled WGS sequence"/>
</dbReference>
<evidence type="ECO:0000259" key="1">
    <source>
        <dbReference type="PROSITE" id="PS50181"/>
    </source>
</evidence>
<dbReference type="Pfam" id="PF12937">
    <property type="entry name" value="F-box-like"/>
    <property type="match status" value="1"/>
</dbReference>
<keyword evidence="3" id="KW-1185">Reference proteome</keyword>
<comment type="caution">
    <text evidence="2">The sequence shown here is derived from an EMBL/GenBank/DDBJ whole genome shotgun (WGS) entry which is preliminary data.</text>
</comment>
<feature type="domain" description="F-box" evidence="1">
    <location>
        <begin position="1"/>
        <end position="45"/>
    </location>
</feature>
<reference evidence="2" key="2">
    <citation type="submission" date="2021-01" db="EMBL/GenBank/DDBJ databases">
        <authorList>
            <person name="Schikora-Tamarit M.A."/>
        </authorList>
    </citation>
    <scope>NUCLEOTIDE SEQUENCE</scope>
    <source>
        <strain evidence="2">CBS2887</strain>
    </source>
</reference>
<dbReference type="SUPFAM" id="SSF81383">
    <property type="entry name" value="F-box domain"/>
    <property type="match status" value="1"/>
</dbReference>
<dbReference type="OrthoDB" id="3976101at2759"/>
<protein>
    <recommendedName>
        <fullName evidence="1">F-box domain-containing protein</fullName>
    </recommendedName>
</protein>
<dbReference type="AlphaFoldDB" id="A0A9P8QB64"/>